<dbReference type="SUPFAM" id="SSF82199">
    <property type="entry name" value="SET domain"/>
    <property type="match status" value="1"/>
</dbReference>
<protein>
    <submittedName>
        <fullName evidence="11">[histone H3]-lysine(4) N-trimethyltransferase</fullName>
        <ecNumber evidence="11">2.1.1.354</ecNumber>
    </submittedName>
</protein>
<dbReference type="InterPro" id="IPR001214">
    <property type="entry name" value="SET_dom"/>
</dbReference>
<evidence type="ECO:0000256" key="3">
    <source>
        <dbReference type="ARBA" id="ARBA00022454"/>
    </source>
</evidence>
<dbReference type="GO" id="GO:0140999">
    <property type="term" value="F:histone H3K4 trimethyltransferase activity"/>
    <property type="evidence" value="ECO:0007669"/>
    <property type="project" value="UniProtKB-EC"/>
</dbReference>
<feature type="compositionally biased region" description="Low complexity" evidence="9">
    <location>
        <begin position="842"/>
        <end position="853"/>
    </location>
</feature>
<dbReference type="PANTHER" id="PTHR12977:SF4">
    <property type="entry name" value="HISTONE-LYSINE N-METHYLTRANSFERASE KMT5B"/>
    <property type="match status" value="1"/>
</dbReference>
<dbReference type="InterPro" id="IPR046341">
    <property type="entry name" value="SET_dom_sf"/>
</dbReference>
<dbReference type="GO" id="GO:0005634">
    <property type="term" value="C:nucleus"/>
    <property type="evidence" value="ECO:0007669"/>
    <property type="project" value="UniProtKB-SubCell"/>
</dbReference>
<dbReference type="GO" id="GO:0005694">
    <property type="term" value="C:chromosome"/>
    <property type="evidence" value="ECO:0007669"/>
    <property type="project" value="UniProtKB-SubCell"/>
</dbReference>
<dbReference type="PROSITE" id="PS50280">
    <property type="entry name" value="SET"/>
    <property type="match status" value="1"/>
</dbReference>
<feature type="compositionally biased region" description="Basic and acidic residues" evidence="9">
    <location>
        <begin position="490"/>
        <end position="502"/>
    </location>
</feature>
<dbReference type="Gene3D" id="2.170.270.10">
    <property type="entry name" value="SET domain"/>
    <property type="match status" value="1"/>
</dbReference>
<dbReference type="GO" id="GO:0032259">
    <property type="term" value="P:methylation"/>
    <property type="evidence" value="ECO:0007669"/>
    <property type="project" value="UniProtKB-KW"/>
</dbReference>
<feature type="domain" description="SET" evidence="10">
    <location>
        <begin position="133"/>
        <end position="254"/>
    </location>
</feature>
<evidence type="ECO:0000313" key="12">
    <source>
        <dbReference type="Proteomes" id="UP001219567"/>
    </source>
</evidence>
<evidence type="ECO:0000256" key="7">
    <source>
        <dbReference type="ARBA" id="ARBA00022853"/>
    </source>
</evidence>
<keyword evidence="6" id="KW-0949">S-adenosyl-L-methionine</keyword>
<feature type="region of interest" description="Disordered" evidence="9">
    <location>
        <begin position="281"/>
        <end position="326"/>
    </location>
</feature>
<evidence type="ECO:0000256" key="2">
    <source>
        <dbReference type="ARBA" id="ARBA00004286"/>
    </source>
</evidence>
<feature type="compositionally biased region" description="Polar residues" evidence="9">
    <location>
        <begin position="699"/>
        <end position="724"/>
    </location>
</feature>
<feature type="compositionally biased region" description="Polar residues" evidence="9">
    <location>
        <begin position="607"/>
        <end position="623"/>
    </location>
</feature>
<feature type="region of interest" description="Disordered" evidence="9">
    <location>
        <begin position="530"/>
        <end position="881"/>
    </location>
</feature>
<dbReference type="AlphaFoldDB" id="A0AAJ5YQ00"/>
<gene>
    <name evidence="11" type="primary">set9</name>
    <name evidence="11" type="ORF">MYAM1_000717</name>
</gene>
<feature type="compositionally biased region" description="Basic and acidic residues" evidence="9">
    <location>
        <begin position="550"/>
        <end position="560"/>
    </location>
</feature>
<evidence type="ECO:0000313" key="11">
    <source>
        <dbReference type="EMBL" id="WFC97996.1"/>
    </source>
</evidence>
<evidence type="ECO:0000256" key="8">
    <source>
        <dbReference type="ARBA" id="ARBA00023242"/>
    </source>
</evidence>
<dbReference type="EC" id="2.1.1.354" evidence="11"/>
<feature type="compositionally biased region" description="Basic and acidic residues" evidence="9">
    <location>
        <begin position="872"/>
        <end position="881"/>
    </location>
</feature>
<sequence>MDELPADDDLLSGMLLDTLEFEPAILTHKLNPHQRPARFDRDVVSLLVRHFVIWQRDLSGALREFMQLPVVSKHLRRKTPSQLRVFEKHVLRYLQAYLPDASFEFAITHRYQAARLRRRIATQADHALDFSTPASSTVYTDMCVLALRSYQPEEIILHCSAALKDLTRADDEALRDEAVQARTSHARQGPPIPQRDFSIIRSSSRRLSQLLLGPARFINHDCQPNVEFRRSGHQLTIRCIRPIQQNDEITTYYGDNYFETDNQECMCATCERRQRGYFSLPQGLPEESSSQQSRAADDSRLLRSSQTAVSDPSPSAPHDMIQSSIDPDASGPVCECQTCHTPFRAPERWWVPDECSRCERHYKLYKADWPNRYPNEDPSTSHSTVRTVKRTPAASQPNRRAKHSVSQSESSASSTSASPIKMSPIRIIHPDSEQEPCLEREPSARINGVHHQHVKGSSGAHLNSGLEDGVYDSHPSSPQLLPRSKRKKYEVRSDDNDEEFGRNHRALGPRILGHEASTDLLASYWGAPSGHRRIRRPASAQPQRVQQQEGSKRKGSEKIEPSSPAANKRQRARTAPPKPKSDIVRRPLTSGSISDHPEASSGAKVSDNYSSKQIFEPSLSASLSEREKTPLKSVGVEQESIQTPDSKQEKHTIATKGPQRTSVSNLALFWSAGVEGRTRRQSRSQTSSTEPAADIHINTAPQGTSRMNSKKSLQSKPKQDSPNLLAQKIPPSTAMTAATEPIAQSTDRKVKENSKELDPSNVSTFASTSLEQTIPLSAPDGNQSPSELASQSSIIKAESRSNSPLHMPPSNQVTSELVPRQPARRNLRWGSGKTSTSRPMMGGSSSTGVSLLSAITGRRSDASLSTGNLRESSPRFTHENS</sequence>
<dbReference type="InterPro" id="IPR039977">
    <property type="entry name" value="Suv4-20/Set9"/>
</dbReference>
<evidence type="ECO:0000256" key="9">
    <source>
        <dbReference type="SAM" id="MobiDB-lite"/>
    </source>
</evidence>
<evidence type="ECO:0000256" key="1">
    <source>
        <dbReference type="ARBA" id="ARBA00004123"/>
    </source>
</evidence>
<keyword evidence="3" id="KW-0158">Chromosome</keyword>
<feature type="region of interest" description="Disordered" evidence="9">
    <location>
        <begin position="369"/>
        <end position="423"/>
    </location>
</feature>
<feature type="compositionally biased region" description="Polar residues" evidence="9">
    <location>
        <begin position="302"/>
        <end position="313"/>
    </location>
</feature>
<feature type="compositionally biased region" description="Polar residues" evidence="9">
    <location>
        <begin position="377"/>
        <end position="386"/>
    </location>
</feature>
<feature type="compositionally biased region" description="Low complexity" evidence="9">
    <location>
        <begin position="404"/>
        <end position="423"/>
    </location>
</feature>
<keyword evidence="5 11" id="KW-0808">Transferase</keyword>
<feature type="compositionally biased region" description="Polar residues" evidence="9">
    <location>
        <begin position="540"/>
        <end position="549"/>
    </location>
</feature>
<dbReference type="SMART" id="SM00317">
    <property type="entry name" value="SET"/>
    <property type="match status" value="1"/>
</dbReference>
<accession>A0AAJ5YQ00</accession>
<feature type="compositionally biased region" description="Polar residues" evidence="9">
    <location>
        <begin position="862"/>
        <end position="871"/>
    </location>
</feature>
<organism evidence="11 12">
    <name type="scientific">Malassezia yamatoensis</name>
    <dbReference type="NCBI Taxonomy" id="253288"/>
    <lineage>
        <taxon>Eukaryota</taxon>
        <taxon>Fungi</taxon>
        <taxon>Dikarya</taxon>
        <taxon>Basidiomycota</taxon>
        <taxon>Ustilaginomycotina</taxon>
        <taxon>Malasseziomycetes</taxon>
        <taxon>Malasseziales</taxon>
        <taxon>Malasseziaceae</taxon>
        <taxon>Malassezia</taxon>
    </lineage>
</organism>
<keyword evidence="4 11" id="KW-0489">Methyltransferase</keyword>
<name>A0AAJ5YQ00_9BASI</name>
<feature type="compositionally biased region" description="Polar residues" evidence="9">
    <location>
        <begin position="760"/>
        <end position="815"/>
    </location>
</feature>
<feature type="region of interest" description="Disordered" evidence="9">
    <location>
        <begin position="450"/>
        <end position="503"/>
    </location>
</feature>
<evidence type="ECO:0000256" key="4">
    <source>
        <dbReference type="ARBA" id="ARBA00022603"/>
    </source>
</evidence>
<evidence type="ECO:0000256" key="6">
    <source>
        <dbReference type="ARBA" id="ARBA00022691"/>
    </source>
</evidence>
<dbReference type="EMBL" id="CP119943">
    <property type="protein sequence ID" value="WFC97996.1"/>
    <property type="molecule type" value="Genomic_DNA"/>
</dbReference>
<dbReference type="Pfam" id="PF00856">
    <property type="entry name" value="SET"/>
    <property type="match status" value="1"/>
</dbReference>
<dbReference type="InterPro" id="IPR041938">
    <property type="entry name" value="Hist-Lys_N-MTase_N"/>
</dbReference>
<dbReference type="PANTHER" id="PTHR12977">
    <property type="entry name" value="SUPPRESSOR OF VARIEGATION 4-20-RELATED"/>
    <property type="match status" value="1"/>
</dbReference>
<evidence type="ECO:0000259" key="10">
    <source>
        <dbReference type="PROSITE" id="PS50280"/>
    </source>
</evidence>
<dbReference type="GO" id="GO:0042799">
    <property type="term" value="F:histone H4K20 methyltransferase activity"/>
    <property type="evidence" value="ECO:0007669"/>
    <property type="project" value="TreeGrafter"/>
</dbReference>
<reference evidence="11 12" key="1">
    <citation type="submission" date="2023-03" db="EMBL/GenBank/DDBJ databases">
        <title>Mating type loci evolution in Malassezia.</title>
        <authorList>
            <person name="Coelho M.A."/>
        </authorList>
    </citation>
    <scope>NUCLEOTIDE SEQUENCE [LARGE SCALE GENOMIC DNA]</scope>
    <source>
        <strain evidence="11 12">CBS 9725</strain>
    </source>
</reference>
<dbReference type="Gene3D" id="1.10.10.1700">
    <property type="entry name" value="Histone-lysine N-methyltransferase"/>
    <property type="match status" value="1"/>
</dbReference>
<proteinExistence type="predicted"/>
<keyword evidence="8" id="KW-0539">Nucleus</keyword>
<feature type="compositionally biased region" description="Basic and acidic residues" evidence="9">
    <location>
        <begin position="746"/>
        <end position="758"/>
    </location>
</feature>
<keyword evidence="7" id="KW-0156">Chromatin regulator</keyword>
<comment type="subcellular location">
    <subcellularLocation>
        <location evidence="2">Chromosome</location>
    </subcellularLocation>
    <subcellularLocation>
        <location evidence="1">Nucleus</location>
    </subcellularLocation>
</comment>
<keyword evidence="12" id="KW-1185">Reference proteome</keyword>
<evidence type="ECO:0000256" key="5">
    <source>
        <dbReference type="ARBA" id="ARBA00022679"/>
    </source>
</evidence>
<dbReference type="Proteomes" id="UP001219567">
    <property type="component" value="Chromosome 1"/>
</dbReference>